<dbReference type="InterPro" id="IPR013785">
    <property type="entry name" value="Aldolase_TIM"/>
</dbReference>
<dbReference type="KEGG" id="halg:HUG10_15370"/>
<feature type="binding site" evidence="2">
    <location>
        <position position="54"/>
    </location>
    <ligand>
        <name>pyruvate</name>
        <dbReference type="ChEBI" id="CHEBI:15361"/>
    </ligand>
</feature>
<gene>
    <name evidence="3" type="ORF">HUG10_15370</name>
</gene>
<dbReference type="PANTHER" id="PTHR12128">
    <property type="entry name" value="DIHYDRODIPICOLINATE SYNTHASE"/>
    <property type="match status" value="1"/>
</dbReference>
<dbReference type="EMBL" id="CP058529">
    <property type="protein sequence ID" value="QLG28836.1"/>
    <property type="molecule type" value="Genomic_DNA"/>
</dbReference>
<dbReference type="Gene3D" id="3.20.20.70">
    <property type="entry name" value="Aldolase class I"/>
    <property type="match status" value="1"/>
</dbReference>
<dbReference type="AlphaFoldDB" id="A0A7D5KH51"/>
<dbReference type="PIRSF" id="PIRSF001365">
    <property type="entry name" value="DHDPS"/>
    <property type="match status" value="1"/>
</dbReference>
<dbReference type="RefSeq" id="WP_179170410.1">
    <property type="nucleotide sequence ID" value="NZ_CP058529.1"/>
</dbReference>
<dbReference type="GeneID" id="56030241"/>
<keyword evidence="4" id="KW-1185">Reference proteome</keyword>
<dbReference type="Proteomes" id="UP000509750">
    <property type="component" value="Chromosome"/>
</dbReference>
<reference evidence="3 4" key="1">
    <citation type="submission" date="2020-07" db="EMBL/GenBank/DDBJ databases">
        <title>Gai3-2, isolated from salt lake.</title>
        <authorList>
            <person name="Cui H."/>
            <person name="Shi X."/>
        </authorList>
    </citation>
    <scope>NUCLEOTIDE SEQUENCE [LARGE SCALE GENOMIC DNA]</scope>
    <source>
        <strain evidence="3 4">Gai3-2</strain>
    </source>
</reference>
<dbReference type="OrthoDB" id="33636at2157"/>
<dbReference type="PANTHER" id="PTHR12128:SF19">
    <property type="entry name" value="5-DEHYDRO-4-DEOXYGLUCARATE DEHYDRATASE 2-RELATED"/>
    <property type="match status" value="1"/>
</dbReference>
<dbReference type="CDD" id="cd00408">
    <property type="entry name" value="DHDPS-like"/>
    <property type="match status" value="1"/>
</dbReference>
<evidence type="ECO:0000313" key="3">
    <source>
        <dbReference type="EMBL" id="QLG28836.1"/>
    </source>
</evidence>
<proteinExistence type="predicted"/>
<evidence type="ECO:0000256" key="2">
    <source>
        <dbReference type="PIRSR" id="PIRSR001365-2"/>
    </source>
</evidence>
<sequence length="311" mass="33905">MARADLRDSYRDVAFTTATPFGEADGEVLHDALAENLSGLYDAGARQFVPCGNTGEYYSLTDEERAEIVETHVAATGDEATVTAGAAGSVAEIERLASAYEEAGADAMMVMHPDHTYAHEDGLKEYYHAVCDATDLGVVIYKRGPEVTRDTLLELSEREEVVAVKFAVNDIKEFAQTVADSSGEVTWVNGIAERYALSFAIEGASGFTTGIGNFVPEATLSLFDAVEAEEWERARRIQRVLRPYEDLREDVGEGNTLPAANNVPAVKYGMDLAGYHGGPVRSPLVDLSERDRSRAEEHYDRIEAESPLEVI</sequence>
<evidence type="ECO:0000256" key="1">
    <source>
        <dbReference type="PIRSR" id="PIRSR001365-1"/>
    </source>
</evidence>
<feature type="active site" description="Proton donor/acceptor" evidence="1">
    <location>
        <position position="141"/>
    </location>
</feature>
<protein>
    <submittedName>
        <fullName evidence="3">Dihydrodipicolinate synthase family protein</fullName>
    </submittedName>
</protein>
<accession>A0A7D5KH51</accession>
<organism evidence="3 4">
    <name type="scientific">Halorarum halophilum</name>
    <dbReference type="NCBI Taxonomy" id="2743090"/>
    <lineage>
        <taxon>Archaea</taxon>
        <taxon>Methanobacteriati</taxon>
        <taxon>Methanobacteriota</taxon>
        <taxon>Stenosarchaea group</taxon>
        <taxon>Halobacteria</taxon>
        <taxon>Halobacteriales</taxon>
        <taxon>Haloferacaceae</taxon>
        <taxon>Halorarum</taxon>
    </lineage>
</organism>
<evidence type="ECO:0000313" key="4">
    <source>
        <dbReference type="Proteomes" id="UP000509750"/>
    </source>
</evidence>
<dbReference type="InterPro" id="IPR002220">
    <property type="entry name" value="DapA-like"/>
</dbReference>
<dbReference type="Pfam" id="PF00701">
    <property type="entry name" value="DHDPS"/>
    <property type="match status" value="1"/>
</dbReference>
<dbReference type="GO" id="GO:0008675">
    <property type="term" value="F:2-dehydro-3-deoxy-phosphogluconate aldolase activity"/>
    <property type="evidence" value="ECO:0007669"/>
    <property type="project" value="UniProtKB-ARBA"/>
</dbReference>
<dbReference type="SMART" id="SM01130">
    <property type="entry name" value="DHDPS"/>
    <property type="match status" value="1"/>
</dbReference>
<dbReference type="SUPFAM" id="SSF51569">
    <property type="entry name" value="Aldolase"/>
    <property type="match status" value="1"/>
</dbReference>
<feature type="active site" description="Schiff-base intermediate with substrate" evidence="1">
    <location>
        <position position="165"/>
    </location>
</feature>
<name>A0A7D5KH51_9EURY</name>
<dbReference type="GO" id="GO:0008840">
    <property type="term" value="F:4-hydroxy-tetrahydrodipicolinate synthase activity"/>
    <property type="evidence" value="ECO:0007669"/>
    <property type="project" value="TreeGrafter"/>
</dbReference>